<evidence type="ECO:0000313" key="1">
    <source>
        <dbReference type="EMBL" id="MPM64513.1"/>
    </source>
</evidence>
<organism evidence="1">
    <name type="scientific">bioreactor metagenome</name>
    <dbReference type="NCBI Taxonomy" id="1076179"/>
    <lineage>
        <taxon>unclassified sequences</taxon>
        <taxon>metagenomes</taxon>
        <taxon>ecological metagenomes</taxon>
    </lineage>
</organism>
<dbReference type="EMBL" id="VSSQ01019996">
    <property type="protein sequence ID" value="MPM64513.1"/>
    <property type="molecule type" value="Genomic_DNA"/>
</dbReference>
<name>A0A645BMK1_9ZZZZ</name>
<dbReference type="AlphaFoldDB" id="A0A645BMK1"/>
<reference evidence="1" key="1">
    <citation type="submission" date="2019-08" db="EMBL/GenBank/DDBJ databases">
        <authorList>
            <person name="Kucharzyk K."/>
            <person name="Murdoch R.W."/>
            <person name="Higgins S."/>
            <person name="Loffler F."/>
        </authorList>
    </citation>
    <scope>NUCLEOTIDE SEQUENCE</scope>
</reference>
<proteinExistence type="predicted"/>
<accession>A0A645BMK1</accession>
<gene>
    <name evidence="1" type="ORF">SDC9_111400</name>
</gene>
<comment type="caution">
    <text evidence="1">The sequence shown here is derived from an EMBL/GenBank/DDBJ whole genome shotgun (WGS) entry which is preliminary data.</text>
</comment>
<sequence>MFRLRETYRKLLAIYPAEDSLKFFAPKEKEQSIRHINLLDADKGYAILDWSGKAFSYEMRGKTFFENRYKGKNYKLFDLCRRTMKFCVDEYTAVLPIAKQIISGKLTDTEMIGDTYERMLHTFGYPRMLELFVSCCDCTKKTFPELTKSYLDFYQYLYSQDKTSSQGEAE</sequence>
<protein>
    <submittedName>
        <fullName evidence="1">Uncharacterized protein</fullName>
    </submittedName>
</protein>